<name>A0A7S4B9K5_CHRCT</name>
<sequence>MLAALPQEVVAEEAAIDGTVASRGELRARIPQVLALLQNCCQTSSAACVASLRALQAWLSLQAGTSLQMLLTTCPQLLAAALHALAAQESTLNEAAANALIELFSASNTQLSATCPSSLENASRLGAQLIQLAADLRLEESLERRDVDDRARHVCRVVAAFAERAVDIIAATDGPLLAIVTLMMRMLGADLAIAELTVDFWCSIQDTPLEQRNEQLRQPLYRNLYQMMIKQCTLPADFTTWEESDELQEEDFERFREQSAIEVLGTCMQLLHSEFVASLREGLGAPSWQQVEAAMFVVRGLHVDFKGVLSRGDEAGALPVAVAQEQKRDVQDLLGGIFGRLSEWRPEGQPQPLVVTAVRLCGAYGKWLQAEKPNLLLGCLWLTLQATELPFVAKHAAESFRALCVHGRRLLGDPVTVNQVLCALQPLLRSQDLDSELRVALTEGAARLIGAMRNASNAGQLLQVLVSDPCEALSLLLQQLSEAPSEEAQRALGAEIALRINFISSSIRFCDNFSKSNHPVPPVLQGCWPLLQAAGTRCRRPEVVQALCELYSKSMVTLGGLLEPLLPSMLQQIRELFCASPVVGCLTCITQALQMYGEKEGAVYDSLSDAVEKIIDVVCTWIRTAPDPEAEPELLTAFFEMCHRGLVFRPGLMLDLECMPRLFESAICCIAHQEFQHTRAALTFLCLFMSGTDAANQFRETAIHCLQQNGAQLVRQCLIGLVGASPINLVDHQVELLRVAAEACQGAVHGWLVDAFQSPGFSCGSLDPQGPAAAALVKLVARQPALSTSEFQSIVSDFSRTCRGKLAPNALDRYAGL</sequence>
<dbReference type="InterPro" id="IPR011989">
    <property type="entry name" value="ARM-like"/>
</dbReference>
<protein>
    <recommendedName>
        <fullName evidence="2">Transportin-3</fullName>
    </recommendedName>
</protein>
<accession>A0A7S4B9K5</accession>
<reference evidence="1" key="1">
    <citation type="submission" date="2021-01" db="EMBL/GenBank/DDBJ databases">
        <authorList>
            <person name="Corre E."/>
            <person name="Pelletier E."/>
            <person name="Niang G."/>
            <person name="Scheremetjew M."/>
            <person name="Finn R."/>
            <person name="Kale V."/>
            <person name="Holt S."/>
            <person name="Cochrane G."/>
            <person name="Meng A."/>
            <person name="Brown T."/>
            <person name="Cohen L."/>
        </authorList>
    </citation>
    <scope>NUCLEOTIDE SEQUENCE</scope>
    <source>
        <strain evidence="1">CCMP645</strain>
    </source>
</reference>
<organism evidence="1">
    <name type="scientific">Chrysotila carterae</name>
    <name type="common">Marine alga</name>
    <name type="synonym">Syracosphaera carterae</name>
    <dbReference type="NCBI Taxonomy" id="13221"/>
    <lineage>
        <taxon>Eukaryota</taxon>
        <taxon>Haptista</taxon>
        <taxon>Haptophyta</taxon>
        <taxon>Prymnesiophyceae</taxon>
        <taxon>Isochrysidales</taxon>
        <taxon>Isochrysidaceae</taxon>
        <taxon>Chrysotila</taxon>
    </lineage>
</organism>
<evidence type="ECO:0008006" key="2">
    <source>
        <dbReference type="Google" id="ProtNLM"/>
    </source>
</evidence>
<dbReference type="PANTHER" id="PTHR12363">
    <property type="entry name" value="TRANSPORTIN 3 AND IMPORTIN 13"/>
    <property type="match status" value="1"/>
</dbReference>
<dbReference type="InterPro" id="IPR057941">
    <property type="entry name" value="TPR_TNPO3_IPO13_2nd"/>
</dbReference>
<dbReference type="PANTHER" id="PTHR12363:SF54">
    <property type="entry name" value="NUCLEAR TRANSPORT RECEPTOR"/>
    <property type="match status" value="1"/>
</dbReference>
<dbReference type="InterPro" id="IPR016024">
    <property type="entry name" value="ARM-type_fold"/>
</dbReference>
<dbReference type="GO" id="GO:0006606">
    <property type="term" value="P:protein import into nucleus"/>
    <property type="evidence" value="ECO:0007669"/>
    <property type="project" value="TreeGrafter"/>
</dbReference>
<proteinExistence type="predicted"/>
<gene>
    <name evidence="1" type="ORF">PCAR00345_LOCUS11442</name>
</gene>
<dbReference type="Gene3D" id="1.25.10.10">
    <property type="entry name" value="Leucine-rich Repeat Variant"/>
    <property type="match status" value="1"/>
</dbReference>
<dbReference type="InterPro" id="IPR051345">
    <property type="entry name" value="Importin_beta-like_NTR"/>
</dbReference>
<dbReference type="Pfam" id="PF24138">
    <property type="entry name" value="TPR_TNPO3_IPO13_2nd"/>
    <property type="match status" value="1"/>
</dbReference>
<dbReference type="GO" id="GO:0005737">
    <property type="term" value="C:cytoplasm"/>
    <property type="evidence" value="ECO:0007669"/>
    <property type="project" value="TreeGrafter"/>
</dbReference>
<dbReference type="AlphaFoldDB" id="A0A7S4B9K5"/>
<dbReference type="EMBL" id="HBIZ01018314">
    <property type="protein sequence ID" value="CAE0758848.1"/>
    <property type="molecule type" value="Transcribed_RNA"/>
</dbReference>
<evidence type="ECO:0000313" key="1">
    <source>
        <dbReference type="EMBL" id="CAE0758848.1"/>
    </source>
</evidence>
<dbReference type="SUPFAM" id="SSF48371">
    <property type="entry name" value="ARM repeat"/>
    <property type="match status" value="1"/>
</dbReference>